<evidence type="ECO:0000313" key="2">
    <source>
        <dbReference type="EMBL" id="OGE90303.1"/>
    </source>
</evidence>
<proteinExistence type="predicted"/>
<organism evidence="2 3">
    <name type="scientific">Candidatus Doudnabacteria bacterium RIFCSPHIGHO2_12_FULL_48_16</name>
    <dbReference type="NCBI Taxonomy" id="1817838"/>
    <lineage>
        <taxon>Bacteria</taxon>
        <taxon>Candidatus Doudnaibacteriota</taxon>
    </lineage>
</organism>
<dbReference type="AlphaFoldDB" id="A0A1F5PK38"/>
<feature type="region of interest" description="Disordered" evidence="1">
    <location>
        <begin position="1"/>
        <end position="87"/>
    </location>
</feature>
<evidence type="ECO:0000313" key="3">
    <source>
        <dbReference type="Proteomes" id="UP000177682"/>
    </source>
</evidence>
<dbReference type="Proteomes" id="UP000177682">
    <property type="component" value="Unassembled WGS sequence"/>
</dbReference>
<protein>
    <submittedName>
        <fullName evidence="2">Uncharacterized protein</fullName>
    </submittedName>
</protein>
<accession>A0A1F5PK38</accession>
<sequence length="87" mass="9089">MKNAGAKRQTGGESGTDRPSRRRTPTERMPTREPGTGGDADDQGGQSDRPAWDTPTDRLPTSDPPPADEADTADAAPDRGQATTAIA</sequence>
<name>A0A1F5PK38_9BACT</name>
<reference evidence="2 3" key="1">
    <citation type="journal article" date="2016" name="Nat. Commun.">
        <title>Thousands of microbial genomes shed light on interconnected biogeochemical processes in an aquifer system.</title>
        <authorList>
            <person name="Anantharaman K."/>
            <person name="Brown C.T."/>
            <person name="Hug L.A."/>
            <person name="Sharon I."/>
            <person name="Castelle C.J."/>
            <person name="Probst A.J."/>
            <person name="Thomas B.C."/>
            <person name="Singh A."/>
            <person name="Wilkins M.J."/>
            <person name="Karaoz U."/>
            <person name="Brodie E.L."/>
            <person name="Williams K.H."/>
            <person name="Hubbard S.S."/>
            <person name="Banfield J.F."/>
        </authorList>
    </citation>
    <scope>NUCLEOTIDE SEQUENCE [LARGE SCALE GENOMIC DNA]</scope>
</reference>
<evidence type="ECO:0000256" key="1">
    <source>
        <dbReference type="SAM" id="MobiDB-lite"/>
    </source>
</evidence>
<dbReference type="EMBL" id="MFEY01000007">
    <property type="protein sequence ID" value="OGE90303.1"/>
    <property type="molecule type" value="Genomic_DNA"/>
</dbReference>
<comment type="caution">
    <text evidence="2">The sequence shown here is derived from an EMBL/GenBank/DDBJ whole genome shotgun (WGS) entry which is preliminary data.</text>
</comment>
<gene>
    <name evidence="2" type="ORF">A3E29_04380</name>
</gene>
<feature type="compositionally biased region" description="Basic and acidic residues" evidence="1">
    <location>
        <begin position="15"/>
        <end position="31"/>
    </location>
</feature>